<name>A0ABV4IGX1_9BURK</name>
<comment type="caution">
    <text evidence="1">The sequence shown here is derived from an EMBL/GenBank/DDBJ whole genome shotgun (WGS) entry which is preliminary data.</text>
</comment>
<accession>A0ABV4IGX1</accession>
<keyword evidence="2" id="KW-1185">Reference proteome</keyword>
<gene>
    <name evidence="1" type="ORF">ACBP88_09645</name>
</gene>
<sequence length="331" mass="37192">MDGGNSADPITYKEPKQMQINRKTRSITKYLKHLQPSELYMLGLVVHPGVAARLQSLGFDVTLTPGQRILAPARKGPASRRNAEGFDVIHRDKPKETAYRQIMWTWTQFSGRNSTEEMSKIVDVPYKRYPRTRVLPYSIELEIRVRDDGQKYVVAGPFTNDETSVIVATNTANMMREALGGFEVLDKQLSSWVSAPVRRLNWQLLPPGRNVWESAAPALERAVERAPAGNRGVLRARLSAVGAKKPDFVAIGMGGFDGYAVFGFVRQKLCVLESPHVNNATYVLPMESWEEISQLTKAEILSARAHTARLVHTRSWFDSLDEVLRDDRKAA</sequence>
<proteinExistence type="predicted"/>
<dbReference type="EMBL" id="JBGJLR010000009">
    <property type="protein sequence ID" value="MEZ2739707.1"/>
    <property type="molecule type" value="Genomic_DNA"/>
</dbReference>
<protein>
    <submittedName>
        <fullName evidence="1">Uncharacterized protein</fullName>
    </submittedName>
</protein>
<dbReference type="Proteomes" id="UP001567350">
    <property type="component" value="Unassembled WGS sequence"/>
</dbReference>
<evidence type="ECO:0000313" key="2">
    <source>
        <dbReference type="Proteomes" id="UP001567350"/>
    </source>
</evidence>
<organism evidence="1 2">
    <name type="scientific">Comamonas jiangduensis</name>
    <dbReference type="NCBI Taxonomy" id="1194168"/>
    <lineage>
        <taxon>Bacteria</taxon>
        <taxon>Pseudomonadati</taxon>
        <taxon>Pseudomonadota</taxon>
        <taxon>Betaproteobacteria</taxon>
        <taxon>Burkholderiales</taxon>
        <taxon>Comamonadaceae</taxon>
        <taxon>Comamonas</taxon>
    </lineage>
</organism>
<evidence type="ECO:0000313" key="1">
    <source>
        <dbReference type="EMBL" id="MEZ2739707.1"/>
    </source>
</evidence>
<dbReference type="RefSeq" id="WP_370892018.1">
    <property type="nucleotide sequence ID" value="NZ_JBGJLR010000009.1"/>
</dbReference>
<reference evidence="1 2" key="1">
    <citation type="submission" date="2024-08" db="EMBL/GenBank/DDBJ databases">
        <authorList>
            <person name="Feng Z."/>
            <person name="Ronholm J."/>
        </authorList>
    </citation>
    <scope>NUCLEOTIDE SEQUENCE [LARGE SCALE GENOMIC DNA]</scope>
    <source>
        <strain evidence="1 2">4-AB0-8</strain>
    </source>
</reference>